<dbReference type="EMBL" id="FWXK01000002">
    <property type="protein sequence ID" value="SMC32207.1"/>
    <property type="molecule type" value="Genomic_DNA"/>
</dbReference>
<dbReference type="OrthoDB" id="9803021at2"/>
<dbReference type="AlphaFoldDB" id="A0A1W1Y7S8"/>
<dbReference type="GO" id="GO:0030234">
    <property type="term" value="F:enzyme regulator activity"/>
    <property type="evidence" value="ECO:0007669"/>
    <property type="project" value="InterPro"/>
</dbReference>
<proteinExistence type="predicted"/>
<dbReference type="Pfam" id="PF00543">
    <property type="entry name" value="P-II"/>
    <property type="match status" value="1"/>
</dbReference>
<dbReference type="Gene3D" id="3.30.70.120">
    <property type="match status" value="1"/>
</dbReference>
<organism evidence="1 2">
    <name type="scientific">Aerococcus suis</name>
    <dbReference type="NCBI Taxonomy" id="371602"/>
    <lineage>
        <taxon>Bacteria</taxon>
        <taxon>Bacillati</taxon>
        <taxon>Bacillota</taxon>
        <taxon>Bacilli</taxon>
        <taxon>Lactobacillales</taxon>
        <taxon>Aerococcaceae</taxon>
        <taxon>Aerococcus</taxon>
    </lineage>
</organism>
<accession>A0A1W1Y7S8</accession>
<dbReference type="InterPro" id="IPR015867">
    <property type="entry name" value="N-reg_PII/ATP_PRibTrfase_C"/>
</dbReference>
<dbReference type="Proteomes" id="UP000243884">
    <property type="component" value="Unassembled WGS sequence"/>
</dbReference>
<dbReference type="GO" id="GO:0006808">
    <property type="term" value="P:regulation of nitrogen utilization"/>
    <property type="evidence" value="ECO:0007669"/>
    <property type="project" value="InterPro"/>
</dbReference>
<dbReference type="RefSeq" id="WP_084098101.1">
    <property type="nucleotide sequence ID" value="NZ_FWXK01000002.1"/>
</dbReference>
<dbReference type="PROSITE" id="PS51343">
    <property type="entry name" value="PII_GLNB_DOM"/>
    <property type="match status" value="1"/>
</dbReference>
<reference evidence="2" key="1">
    <citation type="submission" date="2017-04" db="EMBL/GenBank/DDBJ databases">
        <authorList>
            <person name="Varghese N."/>
            <person name="Submissions S."/>
        </authorList>
    </citation>
    <scope>NUCLEOTIDE SEQUENCE [LARGE SCALE GENOMIC DNA]</scope>
    <source>
        <strain evidence="2">DSM 21500</strain>
    </source>
</reference>
<dbReference type="InterPro" id="IPR002187">
    <property type="entry name" value="N-reg_PII"/>
</dbReference>
<dbReference type="SUPFAM" id="SSF54913">
    <property type="entry name" value="GlnB-like"/>
    <property type="match status" value="2"/>
</dbReference>
<name>A0A1W1Y7S8_9LACT</name>
<gene>
    <name evidence="1" type="ORF">SAMN04487984_0451</name>
</gene>
<dbReference type="STRING" id="371602.SAMN04487984_0451"/>
<keyword evidence="2" id="KW-1185">Reference proteome</keyword>
<dbReference type="InterPro" id="IPR011322">
    <property type="entry name" value="N-reg_PII-like_a/b"/>
</dbReference>
<evidence type="ECO:0000313" key="1">
    <source>
        <dbReference type="EMBL" id="SMC32207.1"/>
    </source>
</evidence>
<protein>
    <submittedName>
        <fullName evidence="1">Nitrogen regulatory protein P-II family</fullName>
    </submittedName>
</protein>
<sequence>MDYPVVLLGIVKDGQGSKFLQACKDGGSTGGTVLRGLGTIGNKVMNILGLHDRRNEVILTIVPNELEDSLHQLISKRLHMDKHGQGVLFSLAATSLIGNHGKDYQFQESEENMADHQVIITIVDREFGDDVVAAGREAGARGATILHGRGTGSREVSKLFHVNIEPEKEVVLMVVDGDKTKTISDNIVKELDIRAKGKGLLFTMGVNQTTGLYEAD</sequence>
<evidence type="ECO:0000313" key="2">
    <source>
        <dbReference type="Proteomes" id="UP000243884"/>
    </source>
</evidence>